<dbReference type="PROSITE" id="PS50931">
    <property type="entry name" value="HTH_LYSR"/>
    <property type="match status" value="1"/>
</dbReference>
<protein>
    <submittedName>
        <fullName evidence="6">Transcriptional regulator</fullName>
    </submittedName>
</protein>
<evidence type="ECO:0000256" key="1">
    <source>
        <dbReference type="ARBA" id="ARBA00009437"/>
    </source>
</evidence>
<gene>
    <name evidence="6" type="ORF">WI38_04895</name>
</gene>
<organism evidence="6 7">
    <name type="scientific">Burkholderia ubonensis</name>
    <dbReference type="NCBI Taxonomy" id="101571"/>
    <lineage>
        <taxon>Bacteria</taxon>
        <taxon>Pseudomonadati</taxon>
        <taxon>Pseudomonadota</taxon>
        <taxon>Betaproteobacteria</taxon>
        <taxon>Burkholderiales</taxon>
        <taxon>Burkholderiaceae</taxon>
        <taxon>Burkholderia</taxon>
        <taxon>Burkholderia cepacia complex</taxon>
    </lineage>
</organism>
<dbReference type="SUPFAM" id="SSF53850">
    <property type="entry name" value="Periplasmic binding protein-like II"/>
    <property type="match status" value="1"/>
</dbReference>
<dbReference type="InterPro" id="IPR000847">
    <property type="entry name" value="LysR_HTH_N"/>
</dbReference>
<evidence type="ECO:0000256" key="4">
    <source>
        <dbReference type="ARBA" id="ARBA00023163"/>
    </source>
</evidence>
<sequence length="302" mass="33444">MDRFQEMQAFVRTAERNSFSRAADDLDIPRATITNLIKRLELRLGTRLLERTTRQVRLTHDGEAHYHRCVRLLADLDEAEGAFRDAMPKGLLVANLQGTLARHFVVPALPAFLSRYPDLRLQIGEDDRLVDLVREGVDCVLRAGVLRDSSLIGRQIAAMEQVTVASPAYLERFGAPATLADLDAHFAVDYVSSATGKPVPLEFTVDGVVVEVRMRSTISVTGADLYTGSALAGAGLIQVPRYRIVGELADGRLKVVLPASPPPPMPVSVLYLHSRQLSPRVRIFVQWLEEVFRQVPDQVRGA</sequence>
<dbReference type="Pfam" id="PF03466">
    <property type="entry name" value="LysR_substrate"/>
    <property type="match status" value="1"/>
</dbReference>
<evidence type="ECO:0000256" key="2">
    <source>
        <dbReference type="ARBA" id="ARBA00023015"/>
    </source>
</evidence>
<evidence type="ECO:0000313" key="6">
    <source>
        <dbReference type="EMBL" id="KUZ95615.1"/>
    </source>
</evidence>
<comment type="caution">
    <text evidence="6">The sequence shown here is derived from an EMBL/GenBank/DDBJ whole genome shotgun (WGS) entry which is preliminary data.</text>
</comment>
<dbReference type="PANTHER" id="PTHR30537:SF72">
    <property type="entry name" value="LYSR FAMILY TRANSCRIPTIONAL REGULATOR"/>
    <property type="match status" value="1"/>
</dbReference>
<name>A0A102LKQ2_9BURK</name>
<dbReference type="Gene3D" id="1.10.10.10">
    <property type="entry name" value="Winged helix-like DNA-binding domain superfamily/Winged helix DNA-binding domain"/>
    <property type="match status" value="1"/>
</dbReference>
<evidence type="ECO:0000256" key="3">
    <source>
        <dbReference type="ARBA" id="ARBA00023125"/>
    </source>
</evidence>
<dbReference type="GO" id="GO:0043565">
    <property type="term" value="F:sequence-specific DNA binding"/>
    <property type="evidence" value="ECO:0007669"/>
    <property type="project" value="TreeGrafter"/>
</dbReference>
<feature type="domain" description="HTH lysR-type" evidence="5">
    <location>
        <begin position="1"/>
        <end position="59"/>
    </location>
</feature>
<dbReference type="PANTHER" id="PTHR30537">
    <property type="entry name" value="HTH-TYPE TRANSCRIPTIONAL REGULATOR"/>
    <property type="match status" value="1"/>
</dbReference>
<dbReference type="FunFam" id="1.10.10.10:FF:000001">
    <property type="entry name" value="LysR family transcriptional regulator"/>
    <property type="match status" value="1"/>
</dbReference>
<keyword evidence="4" id="KW-0804">Transcription</keyword>
<keyword evidence="3" id="KW-0238">DNA-binding</keyword>
<dbReference type="InterPro" id="IPR036388">
    <property type="entry name" value="WH-like_DNA-bd_sf"/>
</dbReference>
<accession>A0A102LKQ2</accession>
<reference evidence="6 7" key="1">
    <citation type="submission" date="2015-11" db="EMBL/GenBank/DDBJ databases">
        <title>Expanding the genomic diversity of Burkholderia species for the development of highly accurate diagnostics.</title>
        <authorList>
            <person name="Sahl J."/>
            <person name="Keim P."/>
            <person name="Wagner D."/>
        </authorList>
    </citation>
    <scope>NUCLEOTIDE SEQUENCE [LARGE SCALE GENOMIC DNA]</scope>
    <source>
        <strain evidence="6 7">RF32-BP4</strain>
    </source>
</reference>
<dbReference type="InterPro" id="IPR058163">
    <property type="entry name" value="LysR-type_TF_proteobact-type"/>
</dbReference>
<dbReference type="InterPro" id="IPR036390">
    <property type="entry name" value="WH_DNA-bd_sf"/>
</dbReference>
<comment type="similarity">
    <text evidence="1">Belongs to the LysR transcriptional regulatory family.</text>
</comment>
<dbReference type="GO" id="GO:0003700">
    <property type="term" value="F:DNA-binding transcription factor activity"/>
    <property type="evidence" value="ECO:0007669"/>
    <property type="project" value="InterPro"/>
</dbReference>
<dbReference type="CDD" id="cd08472">
    <property type="entry name" value="PBP2_CrgA_like_3"/>
    <property type="match status" value="1"/>
</dbReference>
<evidence type="ECO:0000259" key="5">
    <source>
        <dbReference type="PROSITE" id="PS50931"/>
    </source>
</evidence>
<evidence type="ECO:0000313" key="7">
    <source>
        <dbReference type="Proteomes" id="UP000065521"/>
    </source>
</evidence>
<dbReference type="AlphaFoldDB" id="A0A102LKQ2"/>
<dbReference type="EMBL" id="LOTN01000005">
    <property type="protein sequence ID" value="KUZ95615.1"/>
    <property type="molecule type" value="Genomic_DNA"/>
</dbReference>
<dbReference type="Proteomes" id="UP000065521">
    <property type="component" value="Unassembled WGS sequence"/>
</dbReference>
<proteinExistence type="inferred from homology"/>
<dbReference type="RefSeq" id="WP_059631329.1">
    <property type="nucleotide sequence ID" value="NZ_LOTK01000062.1"/>
</dbReference>
<dbReference type="GO" id="GO:0006351">
    <property type="term" value="P:DNA-templated transcription"/>
    <property type="evidence" value="ECO:0007669"/>
    <property type="project" value="TreeGrafter"/>
</dbReference>
<keyword evidence="2" id="KW-0805">Transcription regulation</keyword>
<dbReference type="InterPro" id="IPR005119">
    <property type="entry name" value="LysR_subst-bd"/>
</dbReference>
<dbReference type="Gene3D" id="3.40.190.290">
    <property type="match status" value="1"/>
</dbReference>
<dbReference type="Pfam" id="PF00126">
    <property type="entry name" value="HTH_1"/>
    <property type="match status" value="1"/>
</dbReference>
<dbReference type="SUPFAM" id="SSF46785">
    <property type="entry name" value="Winged helix' DNA-binding domain"/>
    <property type="match status" value="1"/>
</dbReference>